<dbReference type="InterPro" id="IPR029016">
    <property type="entry name" value="GAF-like_dom_sf"/>
</dbReference>
<evidence type="ECO:0000256" key="2">
    <source>
        <dbReference type="ARBA" id="ARBA00029447"/>
    </source>
</evidence>
<dbReference type="Proteomes" id="UP000252517">
    <property type="component" value="Unassembled WGS sequence"/>
</dbReference>
<dbReference type="GO" id="GO:0016020">
    <property type="term" value="C:membrane"/>
    <property type="evidence" value="ECO:0007669"/>
    <property type="project" value="InterPro"/>
</dbReference>
<dbReference type="GO" id="GO:0004888">
    <property type="term" value="F:transmembrane signaling receptor activity"/>
    <property type="evidence" value="ECO:0007669"/>
    <property type="project" value="InterPro"/>
</dbReference>
<comment type="similarity">
    <text evidence="2">Belongs to the methyl-accepting chemotaxis (MCP) protein family.</text>
</comment>
<proteinExistence type="inferred from homology"/>
<dbReference type="SMART" id="SM00065">
    <property type="entry name" value="GAF"/>
    <property type="match status" value="1"/>
</dbReference>
<dbReference type="RefSeq" id="WP_181847757.1">
    <property type="nucleotide sequence ID" value="NZ_JPWH01000027.1"/>
</dbReference>
<reference evidence="5 6" key="1">
    <citation type="submission" date="2014-07" db="EMBL/GenBank/DDBJ databases">
        <title>Draft genome sequence of Thalassospira profundimaris S25-3-2.</title>
        <authorList>
            <person name="Lai Q."/>
            <person name="Shao Z."/>
        </authorList>
    </citation>
    <scope>NUCLEOTIDE SEQUENCE [LARGE SCALE GENOMIC DNA]</scope>
    <source>
        <strain evidence="5 6">S25-3-2</strain>
    </source>
</reference>
<feature type="domain" description="Methyl-accepting transducer" evidence="4">
    <location>
        <begin position="212"/>
        <end position="473"/>
    </location>
</feature>
<dbReference type="PRINTS" id="PR00260">
    <property type="entry name" value="CHEMTRNSDUCR"/>
</dbReference>
<gene>
    <name evidence="5" type="ORF">TH25_22240</name>
</gene>
<dbReference type="Pfam" id="PF13185">
    <property type="entry name" value="GAF_2"/>
    <property type="match status" value="1"/>
</dbReference>
<evidence type="ECO:0000313" key="6">
    <source>
        <dbReference type="Proteomes" id="UP000252517"/>
    </source>
</evidence>
<dbReference type="SUPFAM" id="SSF55781">
    <property type="entry name" value="GAF domain-like"/>
    <property type="match status" value="1"/>
</dbReference>
<accession>A0A367WNX4</accession>
<dbReference type="AlphaFoldDB" id="A0A367WNX4"/>
<name>A0A367WNX4_9PROT</name>
<keyword evidence="1 3" id="KW-0807">Transducer</keyword>
<dbReference type="GO" id="GO:0006935">
    <property type="term" value="P:chemotaxis"/>
    <property type="evidence" value="ECO:0007669"/>
    <property type="project" value="InterPro"/>
</dbReference>
<dbReference type="InterPro" id="IPR004089">
    <property type="entry name" value="MCPsignal_dom"/>
</dbReference>
<dbReference type="Pfam" id="PF00015">
    <property type="entry name" value="MCPsignal"/>
    <property type="match status" value="1"/>
</dbReference>
<dbReference type="PROSITE" id="PS50111">
    <property type="entry name" value="CHEMOTAXIS_TRANSDUC_2"/>
    <property type="match status" value="1"/>
</dbReference>
<comment type="caution">
    <text evidence="5">The sequence shown here is derived from an EMBL/GenBank/DDBJ whole genome shotgun (WGS) entry which is preliminary data.</text>
</comment>
<dbReference type="SUPFAM" id="SSF58104">
    <property type="entry name" value="Methyl-accepting chemotaxis protein (MCP) signaling domain"/>
    <property type="match status" value="1"/>
</dbReference>
<evidence type="ECO:0000256" key="3">
    <source>
        <dbReference type="PROSITE-ProRule" id="PRU00284"/>
    </source>
</evidence>
<evidence type="ECO:0000259" key="4">
    <source>
        <dbReference type="PROSITE" id="PS50111"/>
    </source>
</evidence>
<dbReference type="InterPro" id="IPR003018">
    <property type="entry name" value="GAF"/>
</dbReference>
<dbReference type="PANTHER" id="PTHR32089">
    <property type="entry name" value="METHYL-ACCEPTING CHEMOTAXIS PROTEIN MCPB"/>
    <property type="match status" value="1"/>
</dbReference>
<protein>
    <recommendedName>
        <fullName evidence="4">Methyl-accepting transducer domain-containing protein</fullName>
    </recommendedName>
</protein>
<dbReference type="Gene3D" id="3.30.450.40">
    <property type="match status" value="1"/>
</dbReference>
<dbReference type="EMBL" id="JPWH01000027">
    <property type="protein sequence ID" value="RCK43153.1"/>
    <property type="molecule type" value="Genomic_DNA"/>
</dbReference>
<dbReference type="InterPro" id="IPR004090">
    <property type="entry name" value="Chemotax_Me-accpt_rcpt"/>
</dbReference>
<sequence>MFAAFIRSVSREEDPIQSRSDTMAGILRLLREVTAIADVAEQYDRAIHRILEAVCNYTGWPVGHVYMRAGLNAGLVSGTARRDMAAVDPDHMVSAGIWVIGQGVTPDALAEFCQQSEATVFAPGQGLIGDVAQNGAAVCLADVTVRDGFLRARTAQQNGLRGCFALPVRLDGKVIAVIEFFSREIARLDETMLELLGFVTGQVARVVERAGAIESRRALAADFEAEIQGTVTALGVAVSQMRGALGVLDQANGRTRDCTARIDRAADTALLRIENVARGMTSLQDALQLVGTDAADTHRTTEELGRDAQHMQETFTGLQSRAADAERMLATISDIATRIKLLGLNAAIEAARVGAAGRGFEVVAKEVKALADQADLTTRDIDVWMGNVTTAISEAGHTVERFAGSMVELRDRAARTAQQSEIQHGICDDLAGKANAALEDARAARSSADDIRTAQQKGDAVIKEVSHAAVDLEQQGNTLQARVDGFIRRVLAF</sequence>
<dbReference type="Gene3D" id="1.10.287.950">
    <property type="entry name" value="Methyl-accepting chemotaxis protein"/>
    <property type="match status" value="1"/>
</dbReference>
<evidence type="ECO:0000256" key="1">
    <source>
        <dbReference type="ARBA" id="ARBA00023224"/>
    </source>
</evidence>
<dbReference type="SMART" id="SM00283">
    <property type="entry name" value="MA"/>
    <property type="match status" value="1"/>
</dbReference>
<evidence type="ECO:0000313" key="5">
    <source>
        <dbReference type="EMBL" id="RCK43153.1"/>
    </source>
</evidence>
<organism evidence="5 6">
    <name type="scientific">Thalassospira profundimaris</name>
    <dbReference type="NCBI Taxonomy" id="502049"/>
    <lineage>
        <taxon>Bacteria</taxon>
        <taxon>Pseudomonadati</taxon>
        <taxon>Pseudomonadota</taxon>
        <taxon>Alphaproteobacteria</taxon>
        <taxon>Rhodospirillales</taxon>
        <taxon>Thalassospiraceae</taxon>
        <taxon>Thalassospira</taxon>
    </lineage>
</organism>
<dbReference type="PANTHER" id="PTHR32089:SF112">
    <property type="entry name" value="LYSOZYME-LIKE PROTEIN-RELATED"/>
    <property type="match status" value="1"/>
</dbReference>
<dbReference type="GO" id="GO:0007165">
    <property type="term" value="P:signal transduction"/>
    <property type="evidence" value="ECO:0007669"/>
    <property type="project" value="UniProtKB-KW"/>
</dbReference>